<dbReference type="InParanoid" id="B0DTE0"/>
<dbReference type="EMBL" id="DS547251">
    <property type="protein sequence ID" value="EDQ98533.1"/>
    <property type="molecule type" value="Genomic_DNA"/>
</dbReference>
<dbReference type="KEGG" id="lbc:LACBIDRAFT_299515"/>
<dbReference type="STRING" id="486041.B0DTE0"/>
<evidence type="ECO:0000256" key="1">
    <source>
        <dbReference type="ARBA" id="ARBA00005420"/>
    </source>
</evidence>
<evidence type="ECO:0000256" key="2">
    <source>
        <dbReference type="ARBA" id="ARBA00022679"/>
    </source>
</evidence>
<feature type="transmembrane region" description="Helical" evidence="4">
    <location>
        <begin position="147"/>
        <end position="167"/>
    </location>
</feature>
<dbReference type="HOGENOM" id="CLU_1547866_0_0_1"/>
<dbReference type="EMBL" id="DS547133">
    <property type="protein sequence ID" value="EDR02096.1"/>
    <property type="molecule type" value="Genomic_DNA"/>
</dbReference>
<evidence type="ECO:0000313" key="5">
    <source>
        <dbReference type="EMBL" id="EDQ98533.1"/>
    </source>
</evidence>
<dbReference type="RefSeq" id="XP_001890818.1">
    <property type="nucleotide sequence ID" value="XM_001890783.1"/>
</dbReference>
<dbReference type="AlphaFoldDB" id="B0DTE0"/>
<dbReference type="Pfam" id="PF03982">
    <property type="entry name" value="DAGAT"/>
    <property type="match status" value="1"/>
</dbReference>
<protein>
    <submittedName>
        <fullName evidence="6">Predicted protein</fullName>
    </submittedName>
</protein>
<keyword evidence="3" id="KW-0012">Acyltransferase</keyword>
<dbReference type="OrthoDB" id="264532at2759"/>
<reference evidence="6 7" key="1">
    <citation type="journal article" date="2008" name="Nature">
        <title>The genome of Laccaria bicolor provides insights into mycorrhizal symbiosis.</title>
        <authorList>
            <person name="Martin F."/>
            <person name="Aerts A."/>
            <person name="Ahren D."/>
            <person name="Brun A."/>
            <person name="Danchin E.G.J."/>
            <person name="Duchaussoy F."/>
            <person name="Gibon J."/>
            <person name="Kohler A."/>
            <person name="Lindquist E."/>
            <person name="Pereda V."/>
            <person name="Salamov A."/>
            <person name="Shapiro H.J."/>
            <person name="Wuyts J."/>
            <person name="Blaudez D."/>
            <person name="Buee M."/>
            <person name="Brokstein P."/>
            <person name="Canbaeck B."/>
            <person name="Cohen D."/>
            <person name="Courty P.E."/>
            <person name="Coutinho P.M."/>
            <person name="Delaruelle C."/>
            <person name="Detter J.C."/>
            <person name="Deveau A."/>
            <person name="DiFazio S."/>
            <person name="Duplessis S."/>
            <person name="Fraissinet-Tachet L."/>
            <person name="Lucic E."/>
            <person name="Frey-Klett P."/>
            <person name="Fourrey C."/>
            <person name="Feussner I."/>
            <person name="Gay G."/>
            <person name="Grimwood J."/>
            <person name="Hoegger P.J."/>
            <person name="Jain P."/>
            <person name="Kilaru S."/>
            <person name="Labbe J."/>
            <person name="Lin Y.C."/>
            <person name="Legue V."/>
            <person name="Le Tacon F."/>
            <person name="Marmeisse R."/>
            <person name="Melayah D."/>
            <person name="Montanini B."/>
            <person name="Muratet M."/>
            <person name="Nehls U."/>
            <person name="Niculita-Hirzel H."/>
            <person name="Oudot-Le Secq M.P."/>
            <person name="Peter M."/>
            <person name="Quesneville H."/>
            <person name="Rajashekar B."/>
            <person name="Reich M."/>
            <person name="Rouhier N."/>
            <person name="Schmutz J."/>
            <person name="Yin T."/>
            <person name="Chalot M."/>
            <person name="Henrissat B."/>
            <person name="Kuees U."/>
            <person name="Lucas S."/>
            <person name="Van de Peer Y."/>
            <person name="Podila G.K."/>
            <person name="Polle A."/>
            <person name="Pukkila P.J."/>
            <person name="Richardson P.M."/>
            <person name="Rouze P."/>
            <person name="Sanders I.R."/>
            <person name="Stajich J.E."/>
            <person name="Tunlid A."/>
            <person name="Tuskan G."/>
            <person name="Grigoriev I.V."/>
        </authorList>
    </citation>
    <scope>NUCLEOTIDE SEQUENCE [LARGE SCALE GENOMIC DNA]</scope>
    <source>
        <strain evidence="7">S238N-H82 / ATCC MYA-4686</strain>
    </source>
</reference>
<dbReference type="RefSeq" id="XP_001887253.1">
    <property type="nucleotide sequence ID" value="XM_001887218.1"/>
</dbReference>
<proteinExistence type="inferred from homology"/>
<evidence type="ECO:0000313" key="7">
    <source>
        <dbReference type="Proteomes" id="UP000001194"/>
    </source>
</evidence>
<dbReference type="GeneID" id="6086472"/>
<name>B0DTE0_LACBS</name>
<dbReference type="InterPro" id="IPR007130">
    <property type="entry name" value="DAGAT"/>
</dbReference>
<comment type="similarity">
    <text evidence="1">Belongs to the diacylglycerol acyltransferase family.</text>
</comment>
<keyword evidence="7" id="KW-1185">Reference proteome</keyword>
<keyword evidence="4" id="KW-1133">Transmembrane helix</keyword>
<sequence>MWNYKNEEGVATDQLTRLGSRFAARSSLYLSIILVVCNTHSARSCLMKASSRFCVLSCFPRNQTPHPDTHLEYPDANLFYRDILGIHSVSKQTCSNILKAGPGSVITIVVEGAADLEGLSTLPGTADLTLKRRLGFIKFAIQHGTVFAIWSLCFCVVKTMFVSLFLCRLYEAD</sequence>
<organism evidence="7">
    <name type="scientific">Laccaria bicolor (strain S238N-H82 / ATCC MYA-4686)</name>
    <name type="common">Bicoloured deceiver</name>
    <name type="synonym">Laccaria laccata var. bicolor</name>
    <dbReference type="NCBI Taxonomy" id="486041"/>
    <lineage>
        <taxon>Eukaryota</taxon>
        <taxon>Fungi</taxon>
        <taxon>Dikarya</taxon>
        <taxon>Basidiomycota</taxon>
        <taxon>Agaricomycotina</taxon>
        <taxon>Agaricomycetes</taxon>
        <taxon>Agaricomycetidae</taxon>
        <taxon>Agaricales</taxon>
        <taxon>Agaricineae</taxon>
        <taxon>Hydnangiaceae</taxon>
        <taxon>Laccaria</taxon>
    </lineage>
</organism>
<keyword evidence="2" id="KW-0808">Transferase</keyword>
<accession>B0DTE0</accession>
<dbReference type="Proteomes" id="UP000001194">
    <property type="component" value="Unassembled WGS sequence"/>
</dbReference>
<evidence type="ECO:0000256" key="4">
    <source>
        <dbReference type="SAM" id="Phobius"/>
    </source>
</evidence>
<evidence type="ECO:0000313" key="6">
    <source>
        <dbReference type="EMBL" id="EDR02096.1"/>
    </source>
</evidence>
<dbReference type="GeneID" id="6082910"/>
<evidence type="ECO:0000256" key="3">
    <source>
        <dbReference type="ARBA" id="ARBA00023315"/>
    </source>
</evidence>
<keyword evidence="4" id="KW-0812">Transmembrane</keyword>
<dbReference type="KEGG" id="lbc:LACBIDRAFT_309974"/>
<keyword evidence="4" id="KW-0472">Membrane</keyword>
<dbReference type="GO" id="GO:0008374">
    <property type="term" value="F:O-acyltransferase activity"/>
    <property type="evidence" value="ECO:0007669"/>
    <property type="project" value="InterPro"/>
</dbReference>
<gene>
    <name evidence="6" type="primary">DAGAT-2</name>
    <name evidence="5" type="synonym">DAGAT-1</name>
    <name evidence="5" type="ORF">LACBIDRAFT_299515</name>
    <name evidence="6" type="ORF">LACBIDRAFT_309974</name>
</gene>